<dbReference type="EMBL" id="MXPU01000004">
    <property type="protein sequence ID" value="OWO95765.1"/>
    <property type="molecule type" value="Genomic_DNA"/>
</dbReference>
<sequence>MSFSFAASIRMSFHLRGDFEMDLPKLAAANRGFAPVLPQNRVFSATVPPQATLVKLIFARILPR</sequence>
<reference evidence="1 2" key="1">
    <citation type="submission" date="2017-03" db="EMBL/GenBank/DDBJ databases">
        <title>Genome of strain Rhizobium sp. CNPSo 668.</title>
        <authorList>
            <person name="Ribeiro R."/>
        </authorList>
    </citation>
    <scope>NUCLEOTIDE SEQUENCE [LARGE SCALE GENOMIC DNA]</scope>
    <source>
        <strain evidence="1 2">CNPSo 668</strain>
    </source>
</reference>
<dbReference type="Proteomes" id="UP000197269">
    <property type="component" value="Unassembled WGS sequence"/>
</dbReference>
<protein>
    <submittedName>
        <fullName evidence="1">Uncharacterized protein</fullName>
    </submittedName>
</protein>
<organism evidence="1 2">
    <name type="scientific">Rhizobium esperanzae</name>
    <dbReference type="NCBI Taxonomy" id="1967781"/>
    <lineage>
        <taxon>Bacteria</taxon>
        <taxon>Pseudomonadati</taxon>
        <taxon>Pseudomonadota</taxon>
        <taxon>Alphaproteobacteria</taxon>
        <taxon>Hyphomicrobiales</taxon>
        <taxon>Rhizobiaceae</taxon>
        <taxon>Rhizobium/Agrobacterium group</taxon>
        <taxon>Rhizobium</taxon>
    </lineage>
</organism>
<accession>A0A246DZH7</accession>
<evidence type="ECO:0000313" key="1">
    <source>
        <dbReference type="EMBL" id="OWO95765.1"/>
    </source>
</evidence>
<name>A0A246DZH7_9HYPH</name>
<dbReference type="AlphaFoldDB" id="A0A246DZH7"/>
<evidence type="ECO:0000313" key="2">
    <source>
        <dbReference type="Proteomes" id="UP000197269"/>
    </source>
</evidence>
<comment type="caution">
    <text evidence="1">The sequence shown here is derived from an EMBL/GenBank/DDBJ whole genome shotgun (WGS) entry which is preliminary data.</text>
</comment>
<proteinExistence type="predicted"/>
<gene>
    <name evidence="1" type="ORF">B5E41_08040</name>
</gene>